<name>A0AA36HS34_9DINO</name>
<sequence length="162" mass="17351">MAMRTMESIEEKLTVREQACSAGCMLLATCIQGAGTGLVGVFIAHLIRDVQILGFGHDHGGFLEIALEADPYRRMICVLSGGLIGAIAWYWLRGRPTYLVSVDESLKGAKMPPVATVLNAMVQDIVVALGGSFGREAAPREIAAMWGGAVGDVFRVSSQQRK</sequence>
<dbReference type="SUPFAM" id="SSF81340">
    <property type="entry name" value="Clc chloride channel"/>
    <property type="match status" value="1"/>
</dbReference>
<proteinExistence type="predicted"/>
<gene>
    <name evidence="2" type="ORF">EVOR1521_LOCUS3676</name>
</gene>
<protein>
    <submittedName>
        <fullName evidence="2">Uncharacterized protein</fullName>
    </submittedName>
</protein>
<keyword evidence="3" id="KW-1185">Reference proteome</keyword>
<comment type="caution">
    <text evidence="2">The sequence shown here is derived from an EMBL/GenBank/DDBJ whole genome shotgun (WGS) entry which is preliminary data.</text>
</comment>
<dbReference type="EMBL" id="CAUJNA010000226">
    <property type="protein sequence ID" value="CAJ1374016.1"/>
    <property type="molecule type" value="Genomic_DNA"/>
</dbReference>
<dbReference type="Proteomes" id="UP001178507">
    <property type="component" value="Unassembled WGS sequence"/>
</dbReference>
<keyword evidence="1" id="KW-0812">Transmembrane</keyword>
<evidence type="ECO:0000313" key="3">
    <source>
        <dbReference type="Proteomes" id="UP001178507"/>
    </source>
</evidence>
<dbReference type="Gene3D" id="1.10.3080.10">
    <property type="entry name" value="Clc chloride channel"/>
    <property type="match status" value="1"/>
</dbReference>
<feature type="transmembrane region" description="Helical" evidence="1">
    <location>
        <begin position="21"/>
        <end position="47"/>
    </location>
</feature>
<dbReference type="InterPro" id="IPR014743">
    <property type="entry name" value="Cl-channel_core"/>
</dbReference>
<keyword evidence="1" id="KW-1133">Transmembrane helix</keyword>
<accession>A0AA36HS34</accession>
<feature type="transmembrane region" description="Helical" evidence="1">
    <location>
        <begin position="72"/>
        <end position="92"/>
    </location>
</feature>
<feature type="non-terminal residue" evidence="2">
    <location>
        <position position="162"/>
    </location>
</feature>
<organism evidence="2 3">
    <name type="scientific">Effrenium voratum</name>
    <dbReference type="NCBI Taxonomy" id="2562239"/>
    <lineage>
        <taxon>Eukaryota</taxon>
        <taxon>Sar</taxon>
        <taxon>Alveolata</taxon>
        <taxon>Dinophyceae</taxon>
        <taxon>Suessiales</taxon>
        <taxon>Symbiodiniaceae</taxon>
        <taxon>Effrenium</taxon>
    </lineage>
</organism>
<reference evidence="2" key="1">
    <citation type="submission" date="2023-08" db="EMBL/GenBank/DDBJ databases">
        <authorList>
            <person name="Chen Y."/>
            <person name="Shah S."/>
            <person name="Dougan E. K."/>
            <person name="Thang M."/>
            <person name="Chan C."/>
        </authorList>
    </citation>
    <scope>NUCLEOTIDE SEQUENCE</scope>
</reference>
<dbReference type="AlphaFoldDB" id="A0AA36HS34"/>
<keyword evidence="1" id="KW-0472">Membrane</keyword>
<evidence type="ECO:0000313" key="2">
    <source>
        <dbReference type="EMBL" id="CAJ1374016.1"/>
    </source>
</evidence>
<evidence type="ECO:0000256" key="1">
    <source>
        <dbReference type="SAM" id="Phobius"/>
    </source>
</evidence>